<protein>
    <recommendedName>
        <fullName evidence="2">Ubiquitin-like domain-containing protein</fullName>
    </recommendedName>
</protein>
<dbReference type="OrthoDB" id="5429838at2759"/>
<evidence type="ECO:0000313" key="3">
    <source>
        <dbReference type="EMBL" id="KZP05719.1"/>
    </source>
</evidence>
<dbReference type="EMBL" id="KV417822">
    <property type="protein sequence ID" value="KZP05719.1"/>
    <property type="molecule type" value="Genomic_DNA"/>
</dbReference>
<dbReference type="Proteomes" id="UP000076532">
    <property type="component" value="Unassembled WGS sequence"/>
</dbReference>
<name>A0A167W5K7_9AGAM</name>
<dbReference type="CDD" id="cd00161">
    <property type="entry name" value="beta-trefoil_Ricin-like"/>
    <property type="match status" value="1"/>
</dbReference>
<evidence type="ECO:0000256" key="1">
    <source>
        <dbReference type="SAM" id="MobiDB-lite"/>
    </source>
</evidence>
<dbReference type="AlphaFoldDB" id="A0A167W5K7"/>
<evidence type="ECO:0000259" key="2">
    <source>
        <dbReference type="Pfam" id="PF22893"/>
    </source>
</evidence>
<feature type="compositionally biased region" description="Basic and acidic residues" evidence="1">
    <location>
        <begin position="1"/>
        <end position="21"/>
    </location>
</feature>
<dbReference type="InterPro" id="IPR054464">
    <property type="entry name" value="ULD_fung"/>
</dbReference>
<accession>A0A167W5K7</accession>
<organism evidence="3 4">
    <name type="scientific">Athelia psychrophila</name>
    <dbReference type="NCBI Taxonomy" id="1759441"/>
    <lineage>
        <taxon>Eukaryota</taxon>
        <taxon>Fungi</taxon>
        <taxon>Dikarya</taxon>
        <taxon>Basidiomycota</taxon>
        <taxon>Agaricomycotina</taxon>
        <taxon>Agaricomycetes</taxon>
        <taxon>Agaricomycetidae</taxon>
        <taxon>Atheliales</taxon>
        <taxon>Atheliaceae</taxon>
        <taxon>Athelia</taxon>
    </lineage>
</organism>
<sequence>MNAALKIEEEREQKQEQKQERISPVTFTTDRTSSGATVYNVNRDYITHINVNLSPGCASPEAMDQMFKHIHATYSTPSLSVTRLPRTCEPPSDQITTTYVAVDPLYNSAILSIAEVRAMIDILQIMMVNPMLCSSQHLPETLVDLKRTMTLMELAIRAYRHTDLVHSLSRAISIGVEQCRGLLEELTLNLASYHHSLASAVLNLTRKYIWARAGQGSTMDALDSKLRKSHSSFAACLLALGCAAWPELKRGQLGKDTLDELAKFYVELEQESTSLRHIKVDAVIVQDHLGRDLPVPMIFCTSSQDFHVVIAGFCSGLAGDVLIQRGNYRILNAGDQVINPKDFGTLFKPGMAVTMSILFYEKVEERQDIEGYSCPRCQHVNSRCTGWVTCAKCNGSFKISPEESIVSPEIEQHADTDFIPNEISLFRKISISKYTPTSRPAEAAAASPAIANMAPSEPLKTENALSDGGVGDVVLDVDDIELDEANVVGMNANTADVGFGEETCGMPFYIREKGTTNYLTSNGCRRAEGTQIIVHPRKNDFEKSAQVFYIDSYGTLYHAASGLAVDIVDDVPCLRQLRPVSGRSNPWSHPLPEFSFINSQIRVKFLSDPAFPSCTDDLYPNGSWATKTFLLASNNEKDFHVHPISDFSRWIPTRDMEDSLSYDPKKRSEKTLRVLVERRTKDVGGARTSWEIVPK</sequence>
<reference evidence="3 4" key="1">
    <citation type="journal article" date="2016" name="Mol. Biol. Evol.">
        <title>Comparative Genomics of Early-Diverging Mushroom-Forming Fungi Provides Insights into the Origins of Lignocellulose Decay Capabilities.</title>
        <authorList>
            <person name="Nagy L.G."/>
            <person name="Riley R."/>
            <person name="Tritt A."/>
            <person name="Adam C."/>
            <person name="Daum C."/>
            <person name="Floudas D."/>
            <person name="Sun H."/>
            <person name="Yadav J.S."/>
            <person name="Pangilinan J."/>
            <person name="Larsson K.H."/>
            <person name="Matsuura K."/>
            <person name="Barry K."/>
            <person name="Labutti K."/>
            <person name="Kuo R."/>
            <person name="Ohm R.A."/>
            <person name="Bhattacharya S.S."/>
            <person name="Shirouzu T."/>
            <person name="Yoshinaga Y."/>
            <person name="Martin F.M."/>
            <person name="Grigoriev I.V."/>
            <person name="Hibbett D.S."/>
        </authorList>
    </citation>
    <scope>NUCLEOTIDE SEQUENCE [LARGE SCALE GENOMIC DNA]</scope>
    <source>
        <strain evidence="3 4">CBS 109695</strain>
    </source>
</reference>
<gene>
    <name evidence="3" type="ORF">FIBSPDRAFT_967044</name>
</gene>
<evidence type="ECO:0000313" key="4">
    <source>
        <dbReference type="Proteomes" id="UP000076532"/>
    </source>
</evidence>
<keyword evidence="4" id="KW-1185">Reference proteome</keyword>
<feature type="domain" description="Ubiquitin-like" evidence="2">
    <location>
        <begin position="279"/>
        <end position="359"/>
    </location>
</feature>
<dbReference type="Pfam" id="PF22893">
    <property type="entry name" value="ULD_2"/>
    <property type="match status" value="1"/>
</dbReference>
<proteinExistence type="predicted"/>
<dbReference type="STRING" id="436010.A0A167W5K7"/>
<feature type="region of interest" description="Disordered" evidence="1">
    <location>
        <begin position="1"/>
        <end position="24"/>
    </location>
</feature>
<dbReference type="Gene3D" id="2.80.10.50">
    <property type="match status" value="1"/>
</dbReference>
<dbReference type="SUPFAM" id="SSF50370">
    <property type="entry name" value="Ricin B-like lectins"/>
    <property type="match status" value="1"/>
</dbReference>
<dbReference type="InterPro" id="IPR035992">
    <property type="entry name" value="Ricin_B-like_lectins"/>
</dbReference>